<dbReference type="Proteomes" id="UP000214880">
    <property type="component" value="Unassembled WGS sequence"/>
</dbReference>
<keyword evidence="3" id="KW-0479">Metal-binding</keyword>
<dbReference type="PANTHER" id="PTHR30471:SF3">
    <property type="entry name" value="UPF0758 PROTEIN YEES-RELATED"/>
    <property type="match status" value="1"/>
</dbReference>
<keyword evidence="10" id="KW-1185">Reference proteome</keyword>
<evidence type="ECO:0000313" key="9">
    <source>
        <dbReference type="EMBL" id="SDL80367.1"/>
    </source>
</evidence>
<accession>A0A1G9N2L1</accession>
<dbReference type="OrthoDB" id="9804482at2"/>
<dbReference type="NCBIfam" id="TIGR00608">
    <property type="entry name" value="radc"/>
    <property type="match status" value="1"/>
</dbReference>
<evidence type="ECO:0000259" key="8">
    <source>
        <dbReference type="PROSITE" id="PS50249"/>
    </source>
</evidence>
<keyword evidence="5" id="KW-0862">Zinc</keyword>
<evidence type="ECO:0000256" key="6">
    <source>
        <dbReference type="ARBA" id="ARBA00023049"/>
    </source>
</evidence>
<protein>
    <submittedName>
        <fullName evidence="9">DNA replication and repair protein RadC</fullName>
    </submittedName>
</protein>
<evidence type="ECO:0000256" key="2">
    <source>
        <dbReference type="ARBA" id="ARBA00022670"/>
    </source>
</evidence>
<evidence type="ECO:0000256" key="7">
    <source>
        <dbReference type="RuleBase" id="RU003797"/>
    </source>
</evidence>
<evidence type="ECO:0000256" key="5">
    <source>
        <dbReference type="ARBA" id="ARBA00022833"/>
    </source>
</evidence>
<dbReference type="STRING" id="146817.SAMN04488502_101867"/>
<dbReference type="AlphaFoldDB" id="A0A1G9N2L1"/>
<proteinExistence type="inferred from homology"/>
<dbReference type="InterPro" id="IPR046778">
    <property type="entry name" value="UPF0758_N"/>
</dbReference>
<evidence type="ECO:0000256" key="3">
    <source>
        <dbReference type="ARBA" id="ARBA00022723"/>
    </source>
</evidence>
<dbReference type="InterPro" id="IPR037518">
    <property type="entry name" value="MPN"/>
</dbReference>
<dbReference type="SUPFAM" id="SSF102712">
    <property type="entry name" value="JAB1/MPN domain"/>
    <property type="match status" value="1"/>
</dbReference>
<dbReference type="PANTHER" id="PTHR30471">
    <property type="entry name" value="DNA REPAIR PROTEIN RADC"/>
    <property type="match status" value="1"/>
</dbReference>
<dbReference type="PROSITE" id="PS50249">
    <property type="entry name" value="MPN"/>
    <property type="match status" value="1"/>
</dbReference>
<dbReference type="InterPro" id="IPR001405">
    <property type="entry name" value="UPF0758"/>
</dbReference>
<dbReference type="InterPro" id="IPR025657">
    <property type="entry name" value="RadC_JAB"/>
</dbReference>
<evidence type="ECO:0000313" key="10">
    <source>
        <dbReference type="Proteomes" id="UP000214880"/>
    </source>
</evidence>
<dbReference type="GO" id="GO:0008237">
    <property type="term" value="F:metallopeptidase activity"/>
    <property type="evidence" value="ECO:0007669"/>
    <property type="project" value="UniProtKB-KW"/>
</dbReference>
<dbReference type="GO" id="GO:0006508">
    <property type="term" value="P:proteolysis"/>
    <property type="evidence" value="ECO:0007669"/>
    <property type="project" value="UniProtKB-KW"/>
</dbReference>
<comment type="similarity">
    <text evidence="1 7">Belongs to the UPF0758 family.</text>
</comment>
<dbReference type="CDD" id="cd08071">
    <property type="entry name" value="MPN_DUF2466"/>
    <property type="match status" value="1"/>
</dbReference>
<evidence type="ECO:0000256" key="4">
    <source>
        <dbReference type="ARBA" id="ARBA00022801"/>
    </source>
</evidence>
<dbReference type="NCBIfam" id="NF000642">
    <property type="entry name" value="PRK00024.1"/>
    <property type="match status" value="1"/>
</dbReference>
<keyword evidence="6" id="KW-0482">Metalloprotease</keyword>
<dbReference type="Gene3D" id="3.40.140.10">
    <property type="entry name" value="Cytidine Deaminase, domain 2"/>
    <property type="match status" value="1"/>
</dbReference>
<gene>
    <name evidence="9" type="ORF">SAMN04488502_101867</name>
</gene>
<dbReference type="RefSeq" id="WP_092068724.1">
    <property type="nucleotide sequence ID" value="NZ_FNHB01000001.1"/>
</dbReference>
<dbReference type="Pfam" id="PF20582">
    <property type="entry name" value="UPF0758_N"/>
    <property type="match status" value="1"/>
</dbReference>
<feature type="domain" description="MPN" evidence="8">
    <location>
        <begin position="110"/>
        <end position="232"/>
    </location>
</feature>
<evidence type="ECO:0000256" key="1">
    <source>
        <dbReference type="ARBA" id="ARBA00010243"/>
    </source>
</evidence>
<dbReference type="GO" id="GO:0046872">
    <property type="term" value="F:metal ion binding"/>
    <property type="evidence" value="ECO:0007669"/>
    <property type="project" value="UniProtKB-KW"/>
</dbReference>
<keyword evidence="2" id="KW-0645">Protease</keyword>
<sequence>MIADKPLMLKELPKEERPREKMLTKGAAALSNAELLAILLRTGGKADSVLRLAERLLKKYEDLGLAGLAVLTPQEMRKIKGIGLAKAVTVAAAVEIGKRLASLVPGARPAILSPGDAANYMMAKLRYETKEHFIGILLSTKNHILAAPTISVGTLNASLVHPRELFKEAINYSAASVILVHNHPSGDPTPSTEDIELTRKLVKAGKILDISVLDHVIIGDNKYVSLKEKGIIA</sequence>
<dbReference type="PROSITE" id="PS01302">
    <property type="entry name" value="UPF0758"/>
    <property type="match status" value="1"/>
</dbReference>
<dbReference type="EMBL" id="FNHB01000001">
    <property type="protein sequence ID" value="SDL80367.1"/>
    <property type="molecule type" value="Genomic_DNA"/>
</dbReference>
<dbReference type="InterPro" id="IPR020891">
    <property type="entry name" value="UPF0758_CS"/>
</dbReference>
<organism evidence="9 10">
    <name type="scientific">Dendrosporobacter quercicolus</name>
    <dbReference type="NCBI Taxonomy" id="146817"/>
    <lineage>
        <taxon>Bacteria</taxon>
        <taxon>Bacillati</taxon>
        <taxon>Bacillota</taxon>
        <taxon>Negativicutes</taxon>
        <taxon>Selenomonadales</taxon>
        <taxon>Sporomusaceae</taxon>
        <taxon>Dendrosporobacter</taxon>
    </lineage>
</organism>
<reference evidence="9 10" key="1">
    <citation type="submission" date="2016-10" db="EMBL/GenBank/DDBJ databases">
        <authorList>
            <person name="de Groot N.N."/>
        </authorList>
    </citation>
    <scope>NUCLEOTIDE SEQUENCE [LARGE SCALE GENOMIC DNA]</scope>
    <source>
        <strain evidence="9 10">DSM 1736</strain>
    </source>
</reference>
<name>A0A1G9N2L1_9FIRM</name>
<dbReference type="Pfam" id="PF04002">
    <property type="entry name" value="RadC"/>
    <property type="match status" value="1"/>
</dbReference>
<keyword evidence="4" id="KW-0378">Hydrolase</keyword>